<comment type="caution">
    <text evidence="1">The sequence shown here is derived from an EMBL/GenBank/DDBJ whole genome shotgun (WGS) entry which is preliminary data.</text>
</comment>
<evidence type="ECO:0000313" key="1">
    <source>
        <dbReference type="EMBL" id="KIQ20551.1"/>
    </source>
</evidence>
<reference evidence="1 2" key="1">
    <citation type="submission" date="2014-12" db="EMBL/GenBank/DDBJ databases">
        <title>16Stimator: statistical estimation of ribosomal gene copy numbers from draft genome assemblies.</title>
        <authorList>
            <person name="Perisin M.A."/>
            <person name="Vetter M."/>
            <person name="Gilbert J.A."/>
            <person name="Bergelson J."/>
        </authorList>
    </citation>
    <scope>NUCLEOTIDE SEQUENCE [LARGE SCALE GENOMIC DNA]</scope>
    <source>
        <strain evidence="1 2">MEDvA23</strain>
    </source>
</reference>
<organism evidence="1 2">
    <name type="scientific">Variovorax paradoxus</name>
    <dbReference type="NCBI Taxonomy" id="34073"/>
    <lineage>
        <taxon>Bacteria</taxon>
        <taxon>Pseudomonadati</taxon>
        <taxon>Pseudomonadota</taxon>
        <taxon>Betaproteobacteria</taxon>
        <taxon>Burkholderiales</taxon>
        <taxon>Comamonadaceae</taxon>
        <taxon>Variovorax</taxon>
    </lineage>
</organism>
<dbReference type="OrthoDB" id="9894566at2"/>
<sequence length="103" mass="11604">MLRATDVLNAAIDARDDEAERVQSKRAAGMSQADLQKWMIAEANRLVEARRQIERPARAVWTNQIHNPNERAPDLERAAINDTAAQVAARLAKRDSADEDARW</sequence>
<proteinExistence type="predicted"/>
<dbReference type="EMBL" id="JXQQ01000097">
    <property type="protein sequence ID" value="KIQ20551.1"/>
    <property type="molecule type" value="Genomic_DNA"/>
</dbReference>
<dbReference type="RefSeq" id="WP_042582175.1">
    <property type="nucleotide sequence ID" value="NZ_JXQQ01000097.1"/>
</dbReference>
<dbReference type="AlphaFoldDB" id="A0A0D0LKL5"/>
<dbReference type="Proteomes" id="UP000032067">
    <property type="component" value="Unassembled WGS sequence"/>
</dbReference>
<gene>
    <name evidence="1" type="ORF">RT97_28285</name>
</gene>
<name>A0A0D0LKL5_VARPD</name>
<accession>A0A0D0LKL5</accession>
<evidence type="ECO:0000313" key="2">
    <source>
        <dbReference type="Proteomes" id="UP000032067"/>
    </source>
</evidence>
<protein>
    <submittedName>
        <fullName evidence="1">Uncharacterized protein</fullName>
    </submittedName>
</protein>